<reference evidence="2 3" key="1">
    <citation type="submission" date="2017-07" db="EMBL/GenBank/DDBJ databases">
        <title>Recovery of genomes from metagenomes via a dereplication, aggregation, and scoring strategy.</title>
        <authorList>
            <person name="Sieber C.M."/>
            <person name="Probst A.J."/>
            <person name="Sharrar A."/>
            <person name="Thomas B.C."/>
            <person name="Hess M."/>
            <person name="Tringe S.G."/>
            <person name="Banfield J.F."/>
        </authorList>
    </citation>
    <scope>NUCLEOTIDE SEQUENCE [LARGE SCALE GENOMIC DNA]</scope>
    <source>
        <strain evidence="2">JGI_Cruoil_03_44_89</strain>
    </source>
</reference>
<dbReference type="Proteomes" id="UP000215215">
    <property type="component" value="Unassembled WGS sequence"/>
</dbReference>
<evidence type="ECO:0000313" key="3">
    <source>
        <dbReference type="Proteomes" id="UP000215215"/>
    </source>
</evidence>
<protein>
    <recommendedName>
        <fullName evidence="4">Outer membrane protein beta-barrel domain-containing protein</fullName>
    </recommendedName>
</protein>
<gene>
    <name evidence="2" type="ORF">CH333_02585</name>
</gene>
<feature type="signal peptide" evidence="1">
    <location>
        <begin position="1"/>
        <end position="22"/>
    </location>
</feature>
<sequence length="183" mass="20199">MKKFLVAAVAILTLGTFSNAQAVDVTLRLLSQGGFRDHRASDGIVGGGQLALDVKMDERPIAISISYEYYTKSPDPTFPYEIAGLVVTNVLYKAPVIRERWKSDVWLGGGVGVLYVPKIGDPDARERGILFDLVGGINIKVFWKVGLYVEGKYIYSNKTTDNIKVIDFSDFPVLVGFSLNFGW</sequence>
<evidence type="ECO:0008006" key="4">
    <source>
        <dbReference type="Google" id="ProtNLM"/>
    </source>
</evidence>
<comment type="caution">
    <text evidence="2">The sequence shown here is derived from an EMBL/GenBank/DDBJ whole genome shotgun (WGS) entry which is preliminary data.</text>
</comment>
<dbReference type="AlphaFoldDB" id="A0A235BY88"/>
<name>A0A235BY88_UNCW3</name>
<evidence type="ECO:0000313" key="2">
    <source>
        <dbReference type="EMBL" id="OYD16757.1"/>
    </source>
</evidence>
<accession>A0A235BY88</accession>
<feature type="chain" id="PRO_5012104724" description="Outer membrane protein beta-barrel domain-containing protein" evidence="1">
    <location>
        <begin position="23"/>
        <end position="183"/>
    </location>
</feature>
<keyword evidence="1" id="KW-0732">Signal</keyword>
<proteinExistence type="predicted"/>
<organism evidence="2 3">
    <name type="scientific">candidate division WOR-3 bacterium JGI_Cruoil_03_44_89</name>
    <dbReference type="NCBI Taxonomy" id="1973748"/>
    <lineage>
        <taxon>Bacteria</taxon>
        <taxon>Bacteria division WOR-3</taxon>
    </lineage>
</organism>
<dbReference type="EMBL" id="NOZQ01000051">
    <property type="protein sequence ID" value="OYD16757.1"/>
    <property type="molecule type" value="Genomic_DNA"/>
</dbReference>
<evidence type="ECO:0000256" key="1">
    <source>
        <dbReference type="SAM" id="SignalP"/>
    </source>
</evidence>